<evidence type="ECO:0000256" key="1">
    <source>
        <dbReference type="ARBA" id="ARBA00007274"/>
    </source>
</evidence>
<accession>A0A3R8S8K2</accession>
<dbReference type="AlphaFoldDB" id="A0A3R8S8K2"/>
<dbReference type="EMBL" id="RSDO01000011">
    <property type="protein sequence ID" value="RRR52268.1"/>
    <property type="molecule type" value="Genomic_DNA"/>
</dbReference>
<dbReference type="SUPFAM" id="SSF51161">
    <property type="entry name" value="Trimeric LpxA-like enzymes"/>
    <property type="match status" value="1"/>
</dbReference>
<dbReference type="Proteomes" id="UP000274117">
    <property type="component" value="Unassembled WGS sequence"/>
</dbReference>
<reference evidence="4 5" key="1">
    <citation type="submission" date="2018-11" db="EMBL/GenBank/DDBJ databases">
        <authorList>
            <person name="Stevens M.J."/>
            <person name="Cernela N."/>
            <person name="Spoerry Serrano N."/>
            <person name="Schmitt S."/>
            <person name="Schrenzel J."/>
            <person name="Stephan R."/>
        </authorList>
    </citation>
    <scope>NUCLEOTIDE SEQUENCE [LARGE SCALE GENOMIC DNA]</scope>
    <source>
        <strain evidence="4 5">PP422</strain>
    </source>
</reference>
<evidence type="ECO:0000256" key="3">
    <source>
        <dbReference type="ARBA" id="ARBA00022737"/>
    </source>
</evidence>
<dbReference type="InterPro" id="IPR018357">
    <property type="entry name" value="Hexapep_transf_CS"/>
</dbReference>
<dbReference type="PANTHER" id="PTHR23416:SF23">
    <property type="entry name" value="ACETYLTRANSFERASE C18B11.09C-RELATED"/>
    <property type="match status" value="1"/>
</dbReference>
<comment type="similarity">
    <text evidence="1">Belongs to the transferase hexapeptide repeat family.</text>
</comment>
<keyword evidence="3" id="KW-0677">Repeat</keyword>
<evidence type="ECO:0000313" key="5">
    <source>
        <dbReference type="Proteomes" id="UP000274117"/>
    </source>
</evidence>
<gene>
    <name evidence="4" type="ORF">EI998_07155</name>
</gene>
<dbReference type="Gene3D" id="2.160.10.10">
    <property type="entry name" value="Hexapeptide repeat proteins"/>
    <property type="match status" value="1"/>
</dbReference>
<dbReference type="Pfam" id="PF00132">
    <property type="entry name" value="Hexapep"/>
    <property type="match status" value="1"/>
</dbReference>
<organism evidence="4 5">
    <name type="scientific">Streptococcus suis</name>
    <dbReference type="NCBI Taxonomy" id="1307"/>
    <lineage>
        <taxon>Bacteria</taxon>
        <taxon>Bacillati</taxon>
        <taxon>Bacillota</taxon>
        <taxon>Bacilli</taxon>
        <taxon>Lactobacillales</taxon>
        <taxon>Streptococcaceae</taxon>
        <taxon>Streptococcus</taxon>
    </lineage>
</organism>
<dbReference type="OrthoDB" id="9812571at2"/>
<sequence>MHQEIKSFIETGEIIKKGDIVYELIHEITAETLPLIEKLNTEVQSEASKRDLLEKIMCKKLDDTTSIALPFRTDFGRHISIGKEVFINTDVMMTDLGGIVIEDKVLIGPRAMIISVNHPQESSQRRGLILKSVHIKNNAWIGAGATILPGVTVGENAIVGAGSVVTKDVPDNTTVAGVPAKIINTNH</sequence>
<dbReference type="GO" id="GO:0008374">
    <property type="term" value="F:O-acyltransferase activity"/>
    <property type="evidence" value="ECO:0007669"/>
    <property type="project" value="TreeGrafter"/>
</dbReference>
<dbReference type="PANTHER" id="PTHR23416">
    <property type="entry name" value="SIALIC ACID SYNTHASE-RELATED"/>
    <property type="match status" value="1"/>
</dbReference>
<reference evidence="4 5" key="2">
    <citation type="submission" date="2018-12" db="EMBL/GenBank/DDBJ databases">
        <title>Whole-genome sequences of fifteen clinical Streptococcus suis strains isolated from pigs between 2006 and 2018.</title>
        <authorList>
            <person name="Stevens M.J.A."/>
            <person name="Cernela N."/>
            <person name="Spoerry Serrano N."/>
            <person name="Schmitt S."/>
            <person name="Schrenzel J."/>
            <person name="Stephan R."/>
        </authorList>
    </citation>
    <scope>NUCLEOTIDE SEQUENCE [LARGE SCALE GENOMIC DNA]</scope>
    <source>
        <strain evidence="4 5">PP422</strain>
    </source>
</reference>
<comment type="caution">
    <text evidence="4">The sequence shown here is derived from an EMBL/GenBank/DDBJ whole genome shotgun (WGS) entry which is preliminary data.</text>
</comment>
<dbReference type="PROSITE" id="PS00101">
    <property type="entry name" value="HEXAPEP_TRANSFERASES"/>
    <property type="match status" value="1"/>
</dbReference>
<keyword evidence="2 4" id="KW-0808">Transferase</keyword>
<dbReference type="InterPro" id="IPR051159">
    <property type="entry name" value="Hexapeptide_acetyltransf"/>
</dbReference>
<name>A0A3R8S8K2_STRSU</name>
<evidence type="ECO:0000256" key="2">
    <source>
        <dbReference type="ARBA" id="ARBA00022679"/>
    </source>
</evidence>
<evidence type="ECO:0000313" key="4">
    <source>
        <dbReference type="EMBL" id="RRR52268.1"/>
    </source>
</evidence>
<protein>
    <submittedName>
        <fullName evidence="4">Sugar O-acetyltransferase</fullName>
    </submittedName>
</protein>
<dbReference type="InterPro" id="IPR011004">
    <property type="entry name" value="Trimer_LpxA-like_sf"/>
</dbReference>
<proteinExistence type="inferred from homology"/>
<dbReference type="InterPro" id="IPR001451">
    <property type="entry name" value="Hexapep"/>
</dbReference>